<dbReference type="GeneID" id="49383646"/>
<proteinExistence type="predicted"/>
<dbReference type="InterPro" id="IPR036196">
    <property type="entry name" value="Ptyr_pPase_sf"/>
</dbReference>
<gene>
    <name evidence="1" type="primary">etp</name>
    <name evidence="1" type="ORF">SLAV_12950</name>
</gene>
<dbReference type="Pfam" id="PF01451">
    <property type="entry name" value="LMWPc"/>
    <property type="match status" value="1"/>
</dbReference>
<organism evidence="1 2">
    <name type="scientific">Streptomyces lavendulae subsp. lavendulae</name>
    <dbReference type="NCBI Taxonomy" id="58340"/>
    <lineage>
        <taxon>Bacteria</taxon>
        <taxon>Bacillati</taxon>
        <taxon>Actinomycetota</taxon>
        <taxon>Actinomycetes</taxon>
        <taxon>Kitasatosporales</taxon>
        <taxon>Streptomycetaceae</taxon>
        <taxon>Streptomyces</taxon>
    </lineage>
</organism>
<dbReference type="EMBL" id="CP024985">
    <property type="protein sequence ID" value="ATZ24449.1"/>
    <property type="molecule type" value="Genomic_DNA"/>
</dbReference>
<name>A0A2K8PCK4_STRLA</name>
<dbReference type="Proteomes" id="UP000231791">
    <property type="component" value="Chromosome"/>
</dbReference>
<sequence length="220" mass="23230">MSPEGRGIARGHLPAAAGGDSFRILHVSTGNVCRSPITERLTRHALTHRLDALGLVAGDLIVESAGTWGHEGAPMEANAAAVLADFGADASGFTGRELLDEHVIRADLVLTATRDHRAQVISMGHSAGLRTFTLKEFTRLVRAIDPATLPPLDDGMAERARALVRAAAALRGWLLAPSADADEVYDPYGAPITFFRSIGDEINQALDPVVTALTGVTAPR</sequence>
<dbReference type="RefSeq" id="WP_030235777.1">
    <property type="nucleotide sequence ID" value="NZ_CP024985.1"/>
</dbReference>
<evidence type="ECO:0000313" key="1">
    <source>
        <dbReference type="EMBL" id="ATZ24449.1"/>
    </source>
</evidence>
<dbReference type="AlphaFoldDB" id="A0A2K8PCK4"/>
<dbReference type="Gene3D" id="3.40.50.2300">
    <property type="match status" value="1"/>
</dbReference>
<evidence type="ECO:0000313" key="2">
    <source>
        <dbReference type="Proteomes" id="UP000231791"/>
    </source>
</evidence>
<dbReference type="EC" id="3.1.3.48" evidence="1"/>
<protein>
    <submittedName>
        <fullName evidence="1">Low molecular weight protein-tyrosine-phosphatase etp</fullName>
        <ecNumber evidence="1">3.1.3.48</ecNumber>
    </submittedName>
</protein>
<keyword evidence="1" id="KW-0378">Hydrolase</keyword>
<dbReference type="GO" id="GO:0004725">
    <property type="term" value="F:protein tyrosine phosphatase activity"/>
    <property type="evidence" value="ECO:0007669"/>
    <property type="project" value="UniProtKB-EC"/>
</dbReference>
<dbReference type="SMART" id="SM00226">
    <property type="entry name" value="LMWPc"/>
    <property type="match status" value="1"/>
</dbReference>
<accession>A0A2K8PCK4</accession>
<reference evidence="1 2" key="1">
    <citation type="submission" date="2017-11" db="EMBL/GenBank/DDBJ databases">
        <title>Complete genome sequence of Streptomyces lavendulae subsp. lavendulae CCM 3239 (formerly 'Streptomyces aureofaciens CCM 3239'), the producer of the angucycline-type antibiotic auricin.</title>
        <authorList>
            <person name="Busche T."/>
            <person name="Novakova R."/>
            <person name="Al'Dilaimi A."/>
            <person name="Homerova D."/>
            <person name="Feckova L."/>
            <person name="Rezuchova B."/>
            <person name="Mingyar E."/>
            <person name="Csolleiova D."/>
            <person name="Bekeova C."/>
            <person name="Winkler A."/>
            <person name="Sevcikova B."/>
            <person name="Kalinowski J."/>
            <person name="Kormanec J."/>
            <person name="Ruckert C."/>
        </authorList>
    </citation>
    <scope>NUCLEOTIDE SEQUENCE [LARGE SCALE GENOMIC DNA]</scope>
    <source>
        <strain evidence="1 2">CCM 3239</strain>
    </source>
</reference>
<keyword evidence="2" id="KW-1185">Reference proteome</keyword>
<dbReference type="KEGG" id="slx:SLAV_12950"/>
<dbReference type="SUPFAM" id="SSF52788">
    <property type="entry name" value="Phosphotyrosine protein phosphatases I"/>
    <property type="match status" value="1"/>
</dbReference>
<dbReference type="InterPro" id="IPR023485">
    <property type="entry name" value="Ptyr_pPase"/>
</dbReference>